<name>A0A1I0S675_9BACT</name>
<organism evidence="2 3">
    <name type="scientific">Chitinophaga arvensicola</name>
    <dbReference type="NCBI Taxonomy" id="29529"/>
    <lineage>
        <taxon>Bacteria</taxon>
        <taxon>Pseudomonadati</taxon>
        <taxon>Bacteroidota</taxon>
        <taxon>Chitinophagia</taxon>
        <taxon>Chitinophagales</taxon>
        <taxon>Chitinophagaceae</taxon>
        <taxon>Chitinophaga</taxon>
    </lineage>
</organism>
<evidence type="ECO:0000313" key="2">
    <source>
        <dbReference type="EMBL" id="SEW50923.1"/>
    </source>
</evidence>
<dbReference type="InterPro" id="IPR007372">
    <property type="entry name" value="Lipid/polyisoprenoid-bd_YceI"/>
</dbReference>
<reference evidence="3" key="1">
    <citation type="submission" date="2016-10" db="EMBL/GenBank/DDBJ databases">
        <authorList>
            <person name="Varghese N."/>
            <person name="Submissions S."/>
        </authorList>
    </citation>
    <scope>NUCLEOTIDE SEQUENCE [LARGE SCALE GENOMIC DNA]</scope>
    <source>
        <strain evidence="3">DSM 3695</strain>
    </source>
</reference>
<dbReference type="RefSeq" id="WP_089897381.1">
    <property type="nucleotide sequence ID" value="NZ_FOJG01000002.1"/>
</dbReference>
<dbReference type="SUPFAM" id="SSF101874">
    <property type="entry name" value="YceI-like"/>
    <property type="match status" value="1"/>
</dbReference>
<accession>A0A1I0S675</accession>
<dbReference type="Pfam" id="PF04264">
    <property type="entry name" value="YceI"/>
    <property type="match status" value="1"/>
</dbReference>
<sequence>MAKQQWVADASHSELGFKIRHLMITNINGKFNNFTVDAETEEEDFMTAKVRVAVDIDSISTGSADRDKHLRSPDFFDVNAYKDIVFVATKYENVDNDGSYELYGDLTIRGVTKNIKLAVEFGGVVKDPWGNTKAGFTINGKINRKDFGLNWNAATETGGVLVGDEVKINGEVQLIKKQ</sequence>
<dbReference type="AlphaFoldDB" id="A0A1I0S675"/>
<dbReference type="STRING" id="29529.SAMN04488122_4015"/>
<keyword evidence="3" id="KW-1185">Reference proteome</keyword>
<feature type="domain" description="Lipid/polyisoprenoid-binding YceI-like" evidence="1">
    <location>
        <begin position="5"/>
        <end position="175"/>
    </location>
</feature>
<dbReference type="EMBL" id="FOJG01000002">
    <property type="protein sequence ID" value="SEW50923.1"/>
    <property type="molecule type" value="Genomic_DNA"/>
</dbReference>
<dbReference type="Gene3D" id="2.40.128.110">
    <property type="entry name" value="Lipid/polyisoprenoid-binding, YceI-like"/>
    <property type="match status" value="1"/>
</dbReference>
<gene>
    <name evidence="2" type="ORF">SAMN04488122_4015</name>
</gene>
<dbReference type="PANTHER" id="PTHR34406">
    <property type="entry name" value="PROTEIN YCEI"/>
    <property type="match status" value="1"/>
</dbReference>
<dbReference type="SMART" id="SM00867">
    <property type="entry name" value="YceI"/>
    <property type="match status" value="1"/>
</dbReference>
<proteinExistence type="predicted"/>
<protein>
    <submittedName>
        <fullName evidence="2">Polyisoprenoid-binding protein YceI</fullName>
    </submittedName>
</protein>
<evidence type="ECO:0000313" key="3">
    <source>
        <dbReference type="Proteomes" id="UP000199310"/>
    </source>
</evidence>
<dbReference type="InterPro" id="IPR036761">
    <property type="entry name" value="TTHA0802/YceI-like_sf"/>
</dbReference>
<dbReference type="PANTHER" id="PTHR34406:SF1">
    <property type="entry name" value="PROTEIN YCEI"/>
    <property type="match status" value="1"/>
</dbReference>
<dbReference type="OrthoDB" id="9811006at2"/>
<evidence type="ECO:0000259" key="1">
    <source>
        <dbReference type="SMART" id="SM00867"/>
    </source>
</evidence>
<dbReference type="Proteomes" id="UP000199310">
    <property type="component" value="Unassembled WGS sequence"/>
</dbReference>